<accession>A0A150HKE7</accession>
<dbReference type="PATRIC" id="fig|52133.18.peg.3107"/>
<evidence type="ECO:0000313" key="2">
    <source>
        <dbReference type="EMBL" id="KXZ64623.1"/>
    </source>
</evidence>
<evidence type="ECO:0000313" key="3">
    <source>
        <dbReference type="Proteomes" id="UP000075680"/>
    </source>
</evidence>
<comment type="caution">
    <text evidence="2">The sequence shown here is derived from an EMBL/GenBank/DDBJ whole genome shotgun (WGS) entry which is preliminary data.</text>
</comment>
<name>A0A150HKE7_9GAMM</name>
<reference evidence="2 3" key="1">
    <citation type="journal article" date="2016" name="Sci. Rep.">
        <title>Genomic and phenotypic characterization of the species Acinetobacter venetianus.</title>
        <authorList>
            <person name="Fondi M."/>
            <person name="Maida I."/>
            <person name="Perrin E."/>
            <person name="Orlandini V."/>
            <person name="La Torre L."/>
            <person name="Bosi E."/>
            <person name="Negroni A."/>
            <person name="Zanaroli G."/>
            <person name="Fava F."/>
            <person name="Decorosi F."/>
            <person name="Giovannetti L."/>
            <person name="Viti C."/>
            <person name="Vaneechoutte M."/>
            <person name="Dijkshoorn L."/>
            <person name="Fani R."/>
        </authorList>
    </citation>
    <scope>NUCLEOTIDE SEQUENCE [LARGE SCALE GENOMIC DNA]</scope>
    <source>
        <strain evidence="2 3">LUH5627</strain>
    </source>
</reference>
<feature type="region of interest" description="Disordered" evidence="1">
    <location>
        <begin position="132"/>
        <end position="151"/>
    </location>
</feature>
<dbReference type="AlphaFoldDB" id="A0A150HKE7"/>
<dbReference type="EMBL" id="JRUE01000228">
    <property type="protein sequence ID" value="KXZ64623.1"/>
    <property type="molecule type" value="Genomic_DNA"/>
</dbReference>
<organism evidence="2 3">
    <name type="scientific">Acinetobacter venetianus</name>
    <dbReference type="NCBI Taxonomy" id="52133"/>
    <lineage>
        <taxon>Bacteria</taxon>
        <taxon>Pseudomonadati</taxon>
        <taxon>Pseudomonadota</taxon>
        <taxon>Gammaproteobacteria</taxon>
        <taxon>Moraxellales</taxon>
        <taxon>Moraxellaceae</taxon>
        <taxon>Acinetobacter</taxon>
    </lineage>
</organism>
<sequence>MAGRKALVLTAKEINELGTHILNLPFKRRVEERCLHMLKNKKSLQDLSEQDRQLIQKCRYERNAYNKRMLQLQLIQQTEPAKRNALQQNILKLHQKNDIDAYFAMHDALDEILKTQRHQTAAKNLNQKIEKALNPEQQKEKQNQKQQKKREDQIKYFIGSLYLGVFERAKFQITHSNQDLDNLKTLFRMALIGKTMQQTNKDLQTVTQEISNSSQYQEIERFIQEAKQDPRNPFNKTSEQ</sequence>
<gene>
    <name evidence="2" type="ORF">AVENLUH5627_03034</name>
</gene>
<protein>
    <submittedName>
        <fullName evidence="2">Uncharacterized protein</fullName>
    </submittedName>
</protein>
<dbReference type="Proteomes" id="UP000075680">
    <property type="component" value="Unassembled WGS sequence"/>
</dbReference>
<dbReference type="RefSeq" id="WP_061519593.1">
    <property type="nucleotide sequence ID" value="NZ_JRUE01000228.1"/>
</dbReference>
<evidence type="ECO:0000256" key="1">
    <source>
        <dbReference type="SAM" id="MobiDB-lite"/>
    </source>
</evidence>
<proteinExistence type="predicted"/>